<dbReference type="Proteomes" id="UP000284334">
    <property type="component" value="Segment"/>
</dbReference>
<accession>A0A3T0ICH2</accession>
<keyword evidence="2" id="KW-1185">Reference proteome</keyword>
<organism evidence="1 2">
    <name type="scientific">Streptomyces phage Gilson</name>
    <dbReference type="NCBI Taxonomy" id="2488789"/>
    <lineage>
        <taxon>Viruses</taxon>
        <taxon>Duplodnaviria</taxon>
        <taxon>Heunggongvirae</taxon>
        <taxon>Uroviricota</taxon>
        <taxon>Caudoviricetes</taxon>
        <taxon>Stanwilliamsviridae</taxon>
        <taxon>Loccivirinae</taxon>
        <taxon>Gilsonvirus</taxon>
        <taxon>Gilsonvirus gilson</taxon>
    </lineage>
</organism>
<proteinExistence type="predicted"/>
<dbReference type="EMBL" id="MK061412">
    <property type="protein sequence ID" value="AZU97113.1"/>
    <property type="molecule type" value="Genomic_DNA"/>
</dbReference>
<evidence type="ECO:0000313" key="2">
    <source>
        <dbReference type="Proteomes" id="UP000284334"/>
    </source>
</evidence>
<evidence type="ECO:0000313" key="1">
    <source>
        <dbReference type="EMBL" id="AZU97113.1"/>
    </source>
</evidence>
<dbReference type="GeneID" id="55612726"/>
<dbReference type="RefSeq" id="YP_009842498.1">
    <property type="nucleotide sequence ID" value="NC_048742.1"/>
</dbReference>
<reference evidence="1 2" key="1">
    <citation type="submission" date="2018-10" db="EMBL/GenBank/DDBJ databases">
        <authorList>
            <person name="Soria N.A."/>
            <person name="Batley M.G."/>
            <person name="Hanafy A."/>
            <person name="Singh N."/>
            <person name="Shaffer C.D."/>
            <person name="Weston-Hafer K.A."/>
            <person name="Russell D.A."/>
            <person name="Pope W.H."/>
            <person name="Jacobs-Sera D."/>
            <person name="Hendrix R.W."/>
            <person name="Hatfull G.F."/>
        </authorList>
    </citation>
    <scope>NUCLEOTIDE SEQUENCE [LARGE SCALE GENOMIC DNA]</scope>
</reference>
<sequence length="274" mass="30525">MARQYVGFNVDFAEAAALSGFLKTLSTEIKTTRHIGPVLKYVHSIMSQEFTEYMSVLAASAPSRFHHVYEWGEAGNPGARLWEDVLIGGGNNRTATFRWKASKQLVPVRDDFKAGGVKQIHVFVWKAPIMEYNTALTIAPKRGKFLAYFTGPTTPEGKYKMQFTQKPITVTNPGGKATTGAFTREYVSWWGGSGSQAVFESRLRKVLEEDLGKMPIETATRKFRRPTTKTFKLQTLGSASQAEAYGSAAARKYLGARSNKYIEAARARERIIYG</sequence>
<protein>
    <submittedName>
        <fullName evidence="1">Uncharacterized protein</fullName>
    </submittedName>
</protein>
<name>A0A3T0ICH2_9CAUD</name>
<dbReference type="KEGG" id="vg:55612726"/>
<gene>
    <name evidence="1" type="primary">35</name>
    <name evidence="1" type="ORF">SEA_GILSON_35</name>
</gene>